<reference evidence="13 14" key="1">
    <citation type="submission" date="2019-01" db="EMBL/GenBank/DDBJ databases">
        <title>Draft genome sequences of three monokaryotic isolates of the white-rot basidiomycete fungus Dichomitus squalens.</title>
        <authorList>
            <consortium name="DOE Joint Genome Institute"/>
            <person name="Lopez S.C."/>
            <person name="Andreopoulos B."/>
            <person name="Pangilinan J."/>
            <person name="Lipzen A."/>
            <person name="Riley R."/>
            <person name="Ahrendt S."/>
            <person name="Ng V."/>
            <person name="Barry K."/>
            <person name="Daum C."/>
            <person name="Grigoriev I.V."/>
            <person name="Hilden K.S."/>
            <person name="Makela M.R."/>
            <person name="de Vries R.P."/>
        </authorList>
    </citation>
    <scope>NUCLEOTIDE SEQUENCE [LARGE SCALE GENOMIC DNA]</scope>
    <source>
        <strain evidence="13 14">CBS 464.89</strain>
    </source>
</reference>
<evidence type="ECO:0000256" key="3">
    <source>
        <dbReference type="ARBA" id="ARBA00005336"/>
    </source>
</evidence>
<gene>
    <name evidence="13" type="ORF">BD310DRAFT_972434</name>
</gene>
<evidence type="ECO:0000256" key="6">
    <source>
        <dbReference type="ARBA" id="ARBA00023001"/>
    </source>
</evidence>
<organism evidence="13 14">
    <name type="scientific">Dichomitus squalens</name>
    <dbReference type="NCBI Taxonomy" id="114155"/>
    <lineage>
        <taxon>Eukaryota</taxon>
        <taxon>Fungi</taxon>
        <taxon>Dikarya</taxon>
        <taxon>Basidiomycota</taxon>
        <taxon>Agaricomycotina</taxon>
        <taxon>Agaricomycetes</taxon>
        <taxon>Polyporales</taxon>
        <taxon>Polyporaceae</taxon>
        <taxon>Dichomitus</taxon>
    </lineage>
</organism>
<dbReference type="GO" id="GO:0030245">
    <property type="term" value="P:cellulose catabolic process"/>
    <property type="evidence" value="ECO:0007669"/>
    <property type="project" value="UniProtKB-KW"/>
</dbReference>
<dbReference type="InterPro" id="IPR017853">
    <property type="entry name" value="GH"/>
</dbReference>
<dbReference type="FunFam" id="3.40.50.1700:FF:000003">
    <property type="entry name" value="Probable beta-glucosidase"/>
    <property type="match status" value="1"/>
</dbReference>
<evidence type="ECO:0000256" key="5">
    <source>
        <dbReference type="ARBA" id="ARBA00022801"/>
    </source>
</evidence>
<dbReference type="InterPro" id="IPR036881">
    <property type="entry name" value="Glyco_hydro_3_C_sf"/>
</dbReference>
<dbReference type="SUPFAM" id="SSF51445">
    <property type="entry name" value="(Trans)glycosidases"/>
    <property type="match status" value="1"/>
</dbReference>
<evidence type="ECO:0000256" key="1">
    <source>
        <dbReference type="ARBA" id="ARBA00000448"/>
    </source>
</evidence>
<dbReference type="InterPro" id="IPR013783">
    <property type="entry name" value="Ig-like_fold"/>
</dbReference>
<keyword evidence="6" id="KW-0136">Cellulose degradation</keyword>
<dbReference type="PANTHER" id="PTHR42715">
    <property type="entry name" value="BETA-GLUCOSIDASE"/>
    <property type="match status" value="1"/>
</dbReference>
<evidence type="ECO:0000313" key="14">
    <source>
        <dbReference type="Proteomes" id="UP000292082"/>
    </source>
</evidence>
<dbReference type="GO" id="GO:0008422">
    <property type="term" value="F:beta-glucosidase activity"/>
    <property type="evidence" value="ECO:0007669"/>
    <property type="project" value="UniProtKB-EC"/>
</dbReference>
<evidence type="ECO:0000256" key="4">
    <source>
        <dbReference type="ARBA" id="ARBA00012744"/>
    </source>
</evidence>
<comment type="catalytic activity">
    <reaction evidence="1">
        <text>Hydrolysis of terminal, non-reducing beta-D-glucosyl residues with release of beta-D-glucose.</text>
        <dbReference type="EC" id="3.2.1.21"/>
    </reaction>
</comment>
<comment type="pathway">
    <text evidence="2">Glycan metabolism; cellulose degradation.</text>
</comment>
<dbReference type="Pfam" id="PF14310">
    <property type="entry name" value="Fn3-like"/>
    <property type="match status" value="1"/>
</dbReference>
<dbReference type="SMART" id="SM01217">
    <property type="entry name" value="Fn3_like"/>
    <property type="match status" value="1"/>
</dbReference>
<dbReference type="Gene3D" id="3.40.50.1700">
    <property type="entry name" value="Glycoside hydrolase family 3 C-terminal domain"/>
    <property type="match status" value="1"/>
</dbReference>
<feature type="chain" id="PRO_5020817468" description="beta-glucosidase" evidence="11">
    <location>
        <begin position="27"/>
        <end position="809"/>
    </location>
</feature>
<comment type="similarity">
    <text evidence="3">Belongs to the glycosyl hydrolase 3 family.</text>
</comment>
<keyword evidence="9" id="KW-0326">Glycosidase</keyword>
<evidence type="ECO:0000256" key="9">
    <source>
        <dbReference type="ARBA" id="ARBA00023295"/>
    </source>
</evidence>
<dbReference type="InterPro" id="IPR001764">
    <property type="entry name" value="Glyco_hydro_3_N"/>
</dbReference>
<evidence type="ECO:0000256" key="8">
    <source>
        <dbReference type="ARBA" id="ARBA00023277"/>
    </source>
</evidence>
<evidence type="ECO:0000256" key="2">
    <source>
        <dbReference type="ARBA" id="ARBA00004987"/>
    </source>
</evidence>
<dbReference type="SUPFAM" id="SSF52279">
    <property type="entry name" value="Beta-D-glucan exohydrolase, C-terminal domain"/>
    <property type="match status" value="1"/>
</dbReference>
<dbReference type="Pfam" id="PF00933">
    <property type="entry name" value="Glyco_hydro_3"/>
    <property type="match status" value="1"/>
</dbReference>
<keyword evidence="10" id="KW-0624">Polysaccharide degradation</keyword>
<dbReference type="STRING" id="114155.A0A4Q9QB87"/>
<dbReference type="PANTHER" id="PTHR42715:SF2">
    <property type="entry name" value="BETA-GLUCOSIDASE F-RELATED"/>
    <property type="match status" value="1"/>
</dbReference>
<sequence length="809" mass="85433">MASTFAFAMMVPFACTLALCPSLALAADACTTGSGSNLTTCSPGYACQTLNDTSICVIDQHTPSNKTPSKAVIHTEVANIAPEWAAAYAKAKPVVANLSNTDKSNLGTGLGQIGGPCIGTTPSISAIHNFSGLCLQDSPVGVRFVDGNSVFPAEINAAATWNRTLFRQRGAALGAEFRGKGVNVALGPMMNLMRAPAAGRNWEGAGGDPFLTGEVAYETVIGIQSQGVQACAKHYINNEQEHFRDSSSSNVDDNHRITVLTDLSQQHELYAHPFLRSVQANVASVMCSYNQINGTYACENDKTLNGILKGELGFQGYVMSDWYATHSTTPAANGGLDMTMPGDEFFASFSSYFGSNLVNAVKAGDVPQERLDDMATRILAGWYLLGQDSGYPAVNFNSWLPFLGDHVNVQADHASLIRTIGDASAVLLKNEKNTLPLGAPKTMAIVGTGARSAIVGPNECLDHSCNDGVLGVGWGSGTASYPYITAPLDAISDRAKADGTSISSWTLSDDANLSQDTATGKDVALVFITADSGEASYTVEGNAGDRNDLQAWHSGDDIVEQVASVNNNTIVVINSVGPIIVDAWIENPNVTAVIWAGLPGQEAGNALTDVLYGDVNPSGKIPFTIAKQEPDYSARVIYDGSGTVQINYTEGLLVDYRHFDANNIEPRFEFGFGLSYTTFAYSDLAISGSTAGGSRQALGPGSSLDPWLHDPVVNVSFTVTNTGSKAGTEVVQLYTSPPASANQAPNNLKGFDAVFLNPGESKTVTLQLSRYDFSVWDVVSQSWQIATGETGISVGASSRDLRLKSSITN</sequence>
<feature type="domain" description="Fibronectin type III-like" evidence="12">
    <location>
        <begin position="729"/>
        <end position="798"/>
    </location>
</feature>
<dbReference type="InterPro" id="IPR050288">
    <property type="entry name" value="Cellulose_deg_GH3"/>
</dbReference>
<dbReference type="PRINTS" id="PR00133">
    <property type="entry name" value="GLHYDRLASE3"/>
</dbReference>
<dbReference type="Gene3D" id="2.60.40.10">
    <property type="entry name" value="Immunoglobulins"/>
    <property type="match status" value="1"/>
</dbReference>
<dbReference type="FunFam" id="3.20.20.300:FF:000002">
    <property type="entry name" value="Probable beta-glucosidase"/>
    <property type="match status" value="1"/>
</dbReference>
<evidence type="ECO:0000259" key="12">
    <source>
        <dbReference type="SMART" id="SM01217"/>
    </source>
</evidence>
<evidence type="ECO:0000256" key="10">
    <source>
        <dbReference type="ARBA" id="ARBA00023326"/>
    </source>
</evidence>
<accession>A0A4Q9QB87</accession>
<dbReference type="InterPro" id="IPR002772">
    <property type="entry name" value="Glyco_hydro_3_C"/>
</dbReference>
<dbReference type="InterPro" id="IPR036962">
    <property type="entry name" value="Glyco_hydro_3_N_sf"/>
</dbReference>
<evidence type="ECO:0000256" key="11">
    <source>
        <dbReference type="SAM" id="SignalP"/>
    </source>
</evidence>
<dbReference type="Proteomes" id="UP000292082">
    <property type="component" value="Unassembled WGS sequence"/>
</dbReference>
<feature type="signal peptide" evidence="11">
    <location>
        <begin position="1"/>
        <end position="26"/>
    </location>
</feature>
<dbReference type="Pfam" id="PF01915">
    <property type="entry name" value="Glyco_hydro_3_C"/>
    <property type="match status" value="1"/>
</dbReference>
<keyword evidence="7" id="KW-0325">Glycoprotein</keyword>
<proteinExistence type="inferred from homology"/>
<dbReference type="InterPro" id="IPR026891">
    <property type="entry name" value="Fn3-like"/>
</dbReference>
<keyword evidence="5" id="KW-0378">Hydrolase</keyword>
<keyword evidence="8" id="KW-0119">Carbohydrate metabolism</keyword>
<dbReference type="EMBL" id="ML145085">
    <property type="protein sequence ID" value="TBU64933.1"/>
    <property type="molecule type" value="Genomic_DNA"/>
</dbReference>
<evidence type="ECO:0000313" key="13">
    <source>
        <dbReference type="EMBL" id="TBU64933.1"/>
    </source>
</evidence>
<evidence type="ECO:0000256" key="7">
    <source>
        <dbReference type="ARBA" id="ARBA00023180"/>
    </source>
</evidence>
<keyword evidence="11" id="KW-0732">Signal</keyword>
<keyword evidence="14" id="KW-1185">Reference proteome</keyword>
<name>A0A4Q9QB87_9APHY</name>
<protein>
    <recommendedName>
        <fullName evidence="4">beta-glucosidase</fullName>
        <ecNumber evidence="4">3.2.1.21</ecNumber>
    </recommendedName>
</protein>
<dbReference type="EC" id="3.2.1.21" evidence="4"/>
<dbReference type="AlphaFoldDB" id="A0A4Q9QB87"/>
<dbReference type="Gene3D" id="3.20.20.300">
    <property type="entry name" value="Glycoside hydrolase, family 3, N-terminal domain"/>
    <property type="match status" value="1"/>
</dbReference>